<dbReference type="InterPro" id="IPR025979">
    <property type="entry name" value="ChrR-like_cupin_dom"/>
</dbReference>
<dbReference type="Gene3D" id="1.10.10.1320">
    <property type="entry name" value="Anti-sigma factor, zinc-finger domain"/>
    <property type="match status" value="1"/>
</dbReference>
<dbReference type="RefSeq" id="WP_177156793.1">
    <property type="nucleotide sequence ID" value="NZ_JABCJE010000001.1"/>
</dbReference>
<dbReference type="Gene3D" id="2.60.120.10">
    <property type="entry name" value="Jelly Rolls"/>
    <property type="match status" value="1"/>
</dbReference>
<comment type="caution">
    <text evidence="2">The sequence shown here is derived from an EMBL/GenBank/DDBJ whole genome shotgun (WGS) entry which is preliminary data.</text>
</comment>
<dbReference type="CDD" id="cd20301">
    <property type="entry name" value="cupin_ChrR"/>
    <property type="match status" value="1"/>
</dbReference>
<evidence type="ECO:0000313" key="3">
    <source>
        <dbReference type="Proteomes" id="UP000592216"/>
    </source>
</evidence>
<gene>
    <name evidence="2" type="ORF">HJ536_04410</name>
</gene>
<dbReference type="InterPro" id="IPR012807">
    <property type="entry name" value="Anti-sigma_ChrR"/>
</dbReference>
<dbReference type="NCBIfam" id="TIGR02451">
    <property type="entry name" value="anti_sig_ChrR"/>
    <property type="match status" value="1"/>
</dbReference>
<dbReference type="Pfam" id="PF12973">
    <property type="entry name" value="Cupin_7"/>
    <property type="match status" value="1"/>
</dbReference>
<dbReference type="SUPFAM" id="SSF51182">
    <property type="entry name" value="RmlC-like cupins"/>
    <property type="match status" value="1"/>
</dbReference>
<dbReference type="EMBL" id="JABCJE010000001">
    <property type="protein sequence ID" value="NVO22593.1"/>
    <property type="molecule type" value="Genomic_DNA"/>
</dbReference>
<dbReference type="Proteomes" id="UP000592216">
    <property type="component" value="Unassembled WGS sequence"/>
</dbReference>
<evidence type="ECO:0000259" key="1">
    <source>
        <dbReference type="Pfam" id="PF12973"/>
    </source>
</evidence>
<evidence type="ECO:0000313" key="2">
    <source>
        <dbReference type="EMBL" id="NVO22593.1"/>
    </source>
</evidence>
<dbReference type="InterPro" id="IPR011051">
    <property type="entry name" value="RmlC_Cupin_sf"/>
</dbReference>
<name>A0A850Q0N3_9RHOB</name>
<accession>A0A850Q0N3</accession>
<organism evidence="2 3">
    <name type="scientific">Donghicola mangrovi</name>
    <dbReference type="NCBI Taxonomy" id="2729614"/>
    <lineage>
        <taxon>Bacteria</taxon>
        <taxon>Pseudomonadati</taxon>
        <taxon>Pseudomonadota</taxon>
        <taxon>Alphaproteobacteria</taxon>
        <taxon>Rhodobacterales</taxon>
        <taxon>Roseobacteraceae</taxon>
        <taxon>Donghicola</taxon>
    </lineage>
</organism>
<dbReference type="InterPro" id="IPR014710">
    <property type="entry name" value="RmlC-like_jellyroll"/>
</dbReference>
<reference evidence="2 3" key="1">
    <citation type="submission" date="2020-04" db="EMBL/GenBank/DDBJ databases">
        <title>Donghicola sp., a member of the Rhodobacteraceae family isolated from mangrove forest in Thailand.</title>
        <authorList>
            <person name="Charoenyingcharoen P."/>
            <person name="Yukphan P."/>
        </authorList>
    </citation>
    <scope>NUCLEOTIDE SEQUENCE [LARGE SCALE GENOMIC DNA]</scope>
    <source>
        <strain evidence="2 3">B5-SW-15</strain>
    </source>
</reference>
<proteinExistence type="predicted"/>
<sequence length="214" mass="22939">MTKIKHHLNDALLMAYSAGTLPEAFDLTVAAHLSMCDECRAAAESFDATGGALMDDLDTLDLSDDSFAATLRLIESAPTVSAPRKRTKGVLPAPVQDFIGGDLEAVRWRSIGMGVKQAIIPTAPNATARLLYIPAGCAVPDHGHRGTELTLVLQGAFQDETDRFGPGDIEVANEDLYHTPVADIGEDCICLAATDAPLRFRSLLPRLAQPFLRI</sequence>
<dbReference type="AlphaFoldDB" id="A0A850Q0N3"/>
<protein>
    <submittedName>
        <fullName evidence="2">Transcriptional regulator</fullName>
    </submittedName>
</protein>
<dbReference type="InterPro" id="IPR041916">
    <property type="entry name" value="Anti_sigma_zinc_sf"/>
</dbReference>
<feature type="domain" description="ChrR-like cupin" evidence="1">
    <location>
        <begin position="102"/>
        <end position="193"/>
    </location>
</feature>